<comment type="cofactor">
    <cofactor evidence="1">
        <name>[4Fe-4S] cluster</name>
        <dbReference type="ChEBI" id="CHEBI:49883"/>
    </cofactor>
</comment>
<evidence type="ECO:0000259" key="6">
    <source>
        <dbReference type="Pfam" id="PF04055"/>
    </source>
</evidence>
<gene>
    <name evidence="8" type="ORF">C4520_12760</name>
</gene>
<dbReference type="InterPro" id="IPR007197">
    <property type="entry name" value="rSAM"/>
</dbReference>
<dbReference type="InterPro" id="IPR024521">
    <property type="entry name" value="ArsS-like_C"/>
</dbReference>
<dbReference type="NCBIfam" id="TIGR04167">
    <property type="entry name" value="rSAM_SeCys"/>
    <property type="match status" value="1"/>
</dbReference>
<dbReference type="PANTHER" id="PTHR43728:SF1">
    <property type="entry name" value="FE-S OXIDOREDUCTASE"/>
    <property type="match status" value="1"/>
</dbReference>
<evidence type="ECO:0000256" key="2">
    <source>
        <dbReference type="ARBA" id="ARBA00022691"/>
    </source>
</evidence>
<protein>
    <submittedName>
        <fullName evidence="8">Radical SAM/Cys-rich domain protein</fullName>
    </submittedName>
</protein>
<dbReference type="Pfam" id="PF12345">
    <property type="entry name" value="DUF3641"/>
    <property type="match status" value="1"/>
</dbReference>
<dbReference type="AlphaFoldDB" id="A0A3A4NFV4"/>
<keyword evidence="3" id="KW-0479">Metal-binding</keyword>
<evidence type="ECO:0000259" key="7">
    <source>
        <dbReference type="Pfam" id="PF12345"/>
    </source>
</evidence>
<feature type="domain" description="Arsenosugar biosynthesis radical SAM protein ArsS-like C-terminal" evidence="7">
    <location>
        <begin position="181"/>
        <end position="315"/>
    </location>
</feature>
<sequence length="317" mass="35466">MNDFERRIERFLGQGLYCRGIDILQANLGLRCNQQCRHCHLMASPDRAETMDWPIMESILAAVGKISCKLVDLTGGAPELNHYFVDFINALSKAGLRVQVRTNLTVLLEPGMDDMPAFFRANRVQLVGSLPCYLEENVSAQRGKGIYENSIEAVRRLNAAGYGREEGLALDLVYNPGGAFLPPRQTSLEADYKRELRARFGLEFNRLLTITNMPLGRFRRILRRENQEQEYLELLKDSFNPATLDSLMCRRQISVGWDGSLYDCDFNLALGCAVNHGAPNHIRSFEPELLKTRRIVTGDHCFGCTAGAGSSCGGALL</sequence>
<proteinExistence type="predicted"/>
<dbReference type="Pfam" id="PF04055">
    <property type="entry name" value="Radical_SAM"/>
    <property type="match status" value="1"/>
</dbReference>
<dbReference type="InterPro" id="IPR026351">
    <property type="entry name" value="rSAM_ArsS-like"/>
</dbReference>
<keyword evidence="2" id="KW-0949">S-adenosyl-L-methionine</keyword>
<keyword evidence="4" id="KW-0408">Iron</keyword>
<accession>A0A3A4NFV4</accession>
<organism evidence="8 9">
    <name type="scientific">Abyssobacteria bacterium (strain SURF_5)</name>
    <dbReference type="NCBI Taxonomy" id="2093360"/>
    <lineage>
        <taxon>Bacteria</taxon>
        <taxon>Pseudomonadati</taxon>
        <taxon>Candidatus Hydrogenedentota</taxon>
        <taxon>Candidatus Abyssobacteria</taxon>
    </lineage>
</organism>
<evidence type="ECO:0000256" key="5">
    <source>
        <dbReference type="ARBA" id="ARBA00023014"/>
    </source>
</evidence>
<evidence type="ECO:0000256" key="4">
    <source>
        <dbReference type="ARBA" id="ARBA00023004"/>
    </source>
</evidence>
<reference evidence="8 9" key="1">
    <citation type="journal article" date="2017" name="ISME J.">
        <title>Energy and carbon metabolisms in a deep terrestrial subsurface fluid microbial community.</title>
        <authorList>
            <person name="Momper L."/>
            <person name="Jungbluth S.P."/>
            <person name="Lee M.D."/>
            <person name="Amend J.P."/>
        </authorList>
    </citation>
    <scope>NUCLEOTIDE SEQUENCE [LARGE SCALE GENOMIC DNA]</scope>
    <source>
        <strain evidence="8">SURF_5</strain>
    </source>
</reference>
<dbReference type="Proteomes" id="UP000265882">
    <property type="component" value="Unassembled WGS sequence"/>
</dbReference>
<dbReference type="PANTHER" id="PTHR43728">
    <property type="entry name" value="SLR0304 PROTEIN"/>
    <property type="match status" value="1"/>
</dbReference>
<dbReference type="SFLD" id="SFLDS00029">
    <property type="entry name" value="Radical_SAM"/>
    <property type="match status" value="1"/>
</dbReference>
<dbReference type="GO" id="GO:0051536">
    <property type="term" value="F:iron-sulfur cluster binding"/>
    <property type="evidence" value="ECO:0007669"/>
    <property type="project" value="UniProtKB-KW"/>
</dbReference>
<dbReference type="EMBL" id="QZKU01000088">
    <property type="protein sequence ID" value="RJP19547.1"/>
    <property type="molecule type" value="Genomic_DNA"/>
</dbReference>
<keyword evidence="5" id="KW-0411">Iron-sulfur</keyword>
<comment type="caution">
    <text evidence="8">The sequence shown here is derived from an EMBL/GenBank/DDBJ whole genome shotgun (WGS) entry which is preliminary data.</text>
</comment>
<feature type="domain" description="Radical SAM core" evidence="6">
    <location>
        <begin position="28"/>
        <end position="163"/>
    </location>
</feature>
<evidence type="ECO:0000313" key="9">
    <source>
        <dbReference type="Proteomes" id="UP000265882"/>
    </source>
</evidence>
<evidence type="ECO:0000313" key="8">
    <source>
        <dbReference type="EMBL" id="RJP19547.1"/>
    </source>
</evidence>
<name>A0A3A4NFV4_ABYX5</name>
<evidence type="ECO:0000256" key="1">
    <source>
        <dbReference type="ARBA" id="ARBA00001966"/>
    </source>
</evidence>
<dbReference type="GO" id="GO:0003824">
    <property type="term" value="F:catalytic activity"/>
    <property type="evidence" value="ECO:0007669"/>
    <property type="project" value="InterPro"/>
</dbReference>
<dbReference type="InterPro" id="IPR058240">
    <property type="entry name" value="rSAM_sf"/>
</dbReference>
<dbReference type="SUPFAM" id="SSF102114">
    <property type="entry name" value="Radical SAM enzymes"/>
    <property type="match status" value="1"/>
</dbReference>
<dbReference type="CDD" id="cd01335">
    <property type="entry name" value="Radical_SAM"/>
    <property type="match status" value="1"/>
</dbReference>
<dbReference type="GO" id="GO:0046872">
    <property type="term" value="F:metal ion binding"/>
    <property type="evidence" value="ECO:0007669"/>
    <property type="project" value="UniProtKB-KW"/>
</dbReference>
<dbReference type="InterPro" id="IPR013785">
    <property type="entry name" value="Aldolase_TIM"/>
</dbReference>
<evidence type="ECO:0000256" key="3">
    <source>
        <dbReference type="ARBA" id="ARBA00022723"/>
    </source>
</evidence>
<dbReference type="Gene3D" id="3.20.20.70">
    <property type="entry name" value="Aldolase class I"/>
    <property type="match status" value="1"/>
</dbReference>